<keyword evidence="12" id="KW-1185">Reference proteome</keyword>
<name>J1HB96_9ACTO</name>
<evidence type="ECO:0000256" key="8">
    <source>
        <dbReference type="ARBA" id="ARBA00031427"/>
    </source>
</evidence>
<keyword evidence="5" id="KW-0663">Pyridoxal phosphate</keyword>
<dbReference type="EMBL" id="AKFT01000131">
    <property type="protein sequence ID" value="EJF42980.1"/>
    <property type="molecule type" value="Genomic_DNA"/>
</dbReference>
<dbReference type="EC" id="4.3.1.19" evidence="4"/>
<dbReference type="Proteomes" id="UP000002941">
    <property type="component" value="Unassembled WGS sequence"/>
</dbReference>
<accession>J1HB96</accession>
<evidence type="ECO:0000259" key="10">
    <source>
        <dbReference type="Pfam" id="PF00291"/>
    </source>
</evidence>
<dbReference type="InterPro" id="IPR001926">
    <property type="entry name" value="TrpB-like_PALP"/>
</dbReference>
<dbReference type="Gene3D" id="3.40.50.1100">
    <property type="match status" value="2"/>
</dbReference>
<keyword evidence="6" id="KW-0456">Lyase</keyword>
<dbReference type="PANTHER" id="PTHR48078:SF7">
    <property type="entry name" value="BLL6502 PROTEIN"/>
    <property type="match status" value="1"/>
</dbReference>
<dbReference type="GO" id="GO:0006565">
    <property type="term" value="P:L-serine catabolic process"/>
    <property type="evidence" value="ECO:0007669"/>
    <property type="project" value="TreeGrafter"/>
</dbReference>
<comment type="cofactor">
    <cofactor evidence="2">
        <name>pyridoxal 5'-phosphate</name>
        <dbReference type="ChEBI" id="CHEBI:597326"/>
    </cofactor>
</comment>
<proteinExistence type="inferred from homology"/>
<dbReference type="PATRIC" id="fig|1125718.3.peg.1717"/>
<feature type="domain" description="Tryptophan synthase beta chain-like PALP" evidence="10">
    <location>
        <begin position="84"/>
        <end position="368"/>
    </location>
</feature>
<evidence type="ECO:0000256" key="2">
    <source>
        <dbReference type="ARBA" id="ARBA00001933"/>
    </source>
</evidence>
<evidence type="ECO:0000256" key="7">
    <source>
        <dbReference type="ARBA" id="ARBA00025527"/>
    </source>
</evidence>
<dbReference type="AlphaFoldDB" id="J1HB96"/>
<dbReference type="InterPro" id="IPR036052">
    <property type="entry name" value="TrpB-like_PALP_sf"/>
</dbReference>
<comment type="catalytic activity">
    <reaction evidence="1">
        <text>L-threonine = 2-oxobutanoate + NH4(+)</text>
        <dbReference type="Rhea" id="RHEA:22108"/>
        <dbReference type="ChEBI" id="CHEBI:16763"/>
        <dbReference type="ChEBI" id="CHEBI:28938"/>
        <dbReference type="ChEBI" id="CHEBI:57926"/>
        <dbReference type="EC" id="4.3.1.19"/>
    </reaction>
</comment>
<evidence type="ECO:0000313" key="12">
    <source>
        <dbReference type="Proteomes" id="UP000002941"/>
    </source>
</evidence>
<dbReference type="SUPFAM" id="SSF53686">
    <property type="entry name" value="Tryptophan synthase beta subunit-like PLP-dependent enzymes"/>
    <property type="match status" value="1"/>
</dbReference>
<evidence type="ECO:0000256" key="4">
    <source>
        <dbReference type="ARBA" id="ARBA00012096"/>
    </source>
</evidence>
<dbReference type="GO" id="GO:0004794">
    <property type="term" value="F:threonine deaminase activity"/>
    <property type="evidence" value="ECO:0007669"/>
    <property type="project" value="UniProtKB-EC"/>
</dbReference>
<feature type="compositionally biased region" description="Polar residues" evidence="9">
    <location>
        <begin position="47"/>
        <end position="58"/>
    </location>
</feature>
<evidence type="ECO:0000256" key="1">
    <source>
        <dbReference type="ARBA" id="ARBA00001274"/>
    </source>
</evidence>
<dbReference type="GO" id="GO:0003941">
    <property type="term" value="F:L-serine ammonia-lyase activity"/>
    <property type="evidence" value="ECO:0007669"/>
    <property type="project" value="TreeGrafter"/>
</dbReference>
<protein>
    <recommendedName>
        <fullName evidence="4">threonine ammonia-lyase</fullName>
        <ecNumber evidence="4">4.3.1.19</ecNumber>
    </recommendedName>
    <alternativeName>
        <fullName evidence="8">Threonine deaminase</fullName>
    </alternativeName>
</protein>
<evidence type="ECO:0000256" key="9">
    <source>
        <dbReference type="SAM" id="MobiDB-lite"/>
    </source>
</evidence>
<sequence>MAPIMNDMTVPATPTAPTMPTAPTASVEPAGTTPALNCRQAPDTRRTPNTHQAPNTGDPNPAPPSLDFDAVVRTHDALSAVLPETPAWSYPLLTMAAGVDVVVKHENVQPTGAFKVRGGVALMATLSEEERSRGVVTASTGNHAQSLAWAGARRGAPVTVVVPTSAPARKISAVRALGARVIVEGETMCDSLAHAGRLAAAEGMRLVSPGDEPAIILGHATVYLELFRRHRDLGTVYVPVGSGSGAAGACLVRDALAPDCRIVGVQSSAAPAAHRAWRTGEPTSHPSRTRVAGLAVGASFALTQSILRRSLDDFILVGDDEILRAVGLMSTHAHTLAEGAGAASLAGLMADSARGSAPGGPCAVICTGGNADDGELAGLAGQAGQAGAASLTEAA</sequence>
<dbReference type="Pfam" id="PF00291">
    <property type="entry name" value="PALP"/>
    <property type="match status" value="1"/>
</dbReference>
<dbReference type="PANTHER" id="PTHR48078">
    <property type="entry name" value="THREONINE DEHYDRATASE, MITOCHONDRIAL-RELATED"/>
    <property type="match status" value="1"/>
</dbReference>
<dbReference type="eggNOG" id="COG1171">
    <property type="taxonomic scope" value="Bacteria"/>
</dbReference>
<reference evidence="11 12" key="1">
    <citation type="submission" date="2012-05" db="EMBL/GenBank/DDBJ databases">
        <authorList>
            <person name="Harkins D.M."/>
            <person name="Madupu R."/>
            <person name="Durkin A.S."/>
            <person name="Torralba M."/>
            <person name="Methe B."/>
            <person name="Sutton G.G."/>
            <person name="Nelson K.E."/>
        </authorList>
    </citation>
    <scope>NUCLEOTIDE SEQUENCE [LARGE SCALE GENOMIC DNA]</scope>
    <source>
        <strain evidence="11 12">F0489</strain>
    </source>
</reference>
<evidence type="ECO:0000256" key="3">
    <source>
        <dbReference type="ARBA" id="ARBA00010869"/>
    </source>
</evidence>
<dbReference type="GO" id="GO:0006567">
    <property type="term" value="P:L-threonine catabolic process"/>
    <property type="evidence" value="ECO:0007669"/>
    <property type="project" value="TreeGrafter"/>
</dbReference>
<dbReference type="CDD" id="cd01562">
    <property type="entry name" value="Thr-dehyd"/>
    <property type="match status" value="1"/>
</dbReference>
<comment type="caution">
    <text evidence="11">The sequence shown here is derived from an EMBL/GenBank/DDBJ whole genome shotgun (WGS) entry which is preliminary data.</text>
</comment>
<evidence type="ECO:0000256" key="6">
    <source>
        <dbReference type="ARBA" id="ARBA00023239"/>
    </source>
</evidence>
<dbReference type="InterPro" id="IPR050147">
    <property type="entry name" value="Ser/Thr_Dehydratase"/>
</dbReference>
<feature type="compositionally biased region" description="Low complexity" evidence="9">
    <location>
        <begin position="11"/>
        <end position="25"/>
    </location>
</feature>
<evidence type="ECO:0000313" key="11">
    <source>
        <dbReference type="EMBL" id="EJF42980.1"/>
    </source>
</evidence>
<organism evidence="11 12">
    <name type="scientific">Actinomyces massiliensis F0489</name>
    <dbReference type="NCBI Taxonomy" id="1125718"/>
    <lineage>
        <taxon>Bacteria</taxon>
        <taxon>Bacillati</taxon>
        <taxon>Actinomycetota</taxon>
        <taxon>Actinomycetes</taxon>
        <taxon>Actinomycetales</taxon>
        <taxon>Actinomycetaceae</taxon>
        <taxon>Actinomyces</taxon>
    </lineage>
</organism>
<dbReference type="FunFam" id="3.40.50.1100:FF:000005">
    <property type="entry name" value="Threonine dehydratase catabolic"/>
    <property type="match status" value="1"/>
</dbReference>
<feature type="region of interest" description="Disordered" evidence="9">
    <location>
        <begin position="1"/>
        <end position="68"/>
    </location>
</feature>
<gene>
    <name evidence="11" type="ORF">HMPREF1318_1659</name>
</gene>
<comment type="function">
    <text evidence="7">Catalyzes the anaerobic formation of alpha-ketobutyrate and ammonia from threonine in a two-step reaction. The first step involved a dehydration of threonine and a production of enamine intermediates (aminocrotonate), which tautomerizes to its imine form (iminobutyrate). Both intermediates are unstable and short-lived. The second step is the nonenzymatic hydrolysis of the enamine/imine intermediates to form 2-ketobutyrate and free ammonia. In the low water environment of the cell, the second step is accelerated by RidA.</text>
</comment>
<dbReference type="GO" id="GO:0009097">
    <property type="term" value="P:isoleucine biosynthetic process"/>
    <property type="evidence" value="ECO:0007669"/>
    <property type="project" value="TreeGrafter"/>
</dbReference>
<comment type="similarity">
    <text evidence="3">Belongs to the serine/threonine dehydratase family.</text>
</comment>
<evidence type="ECO:0000256" key="5">
    <source>
        <dbReference type="ARBA" id="ARBA00022898"/>
    </source>
</evidence>